<dbReference type="RefSeq" id="WP_200105669.1">
    <property type="nucleotide sequence ID" value="NZ_JAEHFV010000002.1"/>
</dbReference>
<gene>
    <name evidence="4" type="ORF">I5M07_07885</name>
</gene>
<dbReference type="InterPro" id="IPR008969">
    <property type="entry name" value="CarboxyPept-like_regulatory"/>
</dbReference>
<dbReference type="EMBL" id="JAEHFV010000002">
    <property type="protein sequence ID" value="MBK0369756.1"/>
    <property type="molecule type" value="Genomic_DNA"/>
</dbReference>
<keyword evidence="3" id="KW-0998">Cell outer membrane</keyword>
<dbReference type="InterPro" id="IPR036942">
    <property type="entry name" value="Beta-barrel_TonB_sf"/>
</dbReference>
<accession>A0A934PNJ1</accession>
<evidence type="ECO:0000313" key="4">
    <source>
        <dbReference type="EMBL" id="MBK0369756.1"/>
    </source>
</evidence>
<reference evidence="4" key="1">
    <citation type="submission" date="2020-12" db="EMBL/GenBank/DDBJ databases">
        <title>Bacterial novel species Flavobacterium sp. SE-1-e isolated from soil.</title>
        <authorList>
            <person name="Jung H.-Y."/>
        </authorList>
    </citation>
    <scope>NUCLEOTIDE SEQUENCE</scope>
    <source>
        <strain evidence="4">SE-1-e</strain>
    </source>
</reference>
<organism evidence="4 5">
    <name type="scientific">Flavobacterium agrisoli</name>
    <dbReference type="NCBI Taxonomy" id="2793066"/>
    <lineage>
        <taxon>Bacteria</taxon>
        <taxon>Pseudomonadati</taxon>
        <taxon>Bacteroidota</taxon>
        <taxon>Flavobacteriia</taxon>
        <taxon>Flavobacteriales</taxon>
        <taxon>Flavobacteriaceae</taxon>
        <taxon>Flavobacterium</taxon>
    </lineage>
</organism>
<name>A0A934PNJ1_9FLAO</name>
<dbReference type="SUPFAM" id="SSF56935">
    <property type="entry name" value="Porins"/>
    <property type="match status" value="1"/>
</dbReference>
<proteinExistence type="predicted"/>
<protein>
    <submittedName>
        <fullName evidence="4">TonB-dependent receptor</fullName>
    </submittedName>
</protein>
<comment type="subcellular location">
    <subcellularLocation>
        <location evidence="1">Cell outer membrane</location>
    </subcellularLocation>
</comment>
<dbReference type="Proteomes" id="UP000609172">
    <property type="component" value="Unassembled WGS sequence"/>
</dbReference>
<dbReference type="Gene3D" id="2.40.170.20">
    <property type="entry name" value="TonB-dependent receptor, beta-barrel domain"/>
    <property type="match status" value="1"/>
</dbReference>
<keyword evidence="2" id="KW-0472">Membrane</keyword>
<keyword evidence="5" id="KW-1185">Reference proteome</keyword>
<keyword evidence="4" id="KW-0675">Receptor</keyword>
<dbReference type="Pfam" id="PF13715">
    <property type="entry name" value="CarbopepD_reg_2"/>
    <property type="match status" value="1"/>
</dbReference>
<evidence type="ECO:0000256" key="1">
    <source>
        <dbReference type="ARBA" id="ARBA00004442"/>
    </source>
</evidence>
<dbReference type="GO" id="GO:0009279">
    <property type="term" value="C:cell outer membrane"/>
    <property type="evidence" value="ECO:0007669"/>
    <property type="project" value="UniProtKB-SubCell"/>
</dbReference>
<evidence type="ECO:0000313" key="5">
    <source>
        <dbReference type="Proteomes" id="UP000609172"/>
    </source>
</evidence>
<sequence length="945" mass="106910">MDKKLLFIFIVLFSLHSSAQEEYRIFGKIITKTSQKPLSFAVISIQNSNITELSNPEGKFELKIPFGGKQLLAVRSQGYKELLLPITLANSKTIDLGILSLEENVVSELQNNWIVLDDSDLNEDASTSENTSSLLQSSRDVFLQASAFNWSQARFRIRGLDSENASMLLNGVTMNKIYDGRPQWNNWGGLNDVLRNQEFTLGTTTSPYVFGGVLGTQAITTRASMYRKGTRLSFSGGNTNYNWRAMASYASGSNKSSWAYAIAASKRYGNQAYFDGSQYNAESFFLSIEKKINRKQFLNFTGFYTPNERAKNSPNTEEVTQLTNSKYNSYWGEQNGKIRNARVKTVSEPVIMLNHYFKINEKTQLNSAVSYQWGRISNSAIDYQNANSPDPTYYRNLPSYYLSMYGSDNGEYSGDFLPNYTEAEKSKQAFLTQPQIDWESLYKANQETITDADGRIVGYQPSKSHYVLYEDRVEDALFSANSAVYTRLTDQITANAGISFKKLKSHNFQYLTDLLGGTPFEDIDAFYTGDQSQSNLQEPNRKVKENEIYGYNYNLQALVADAFTQFSFTYKKIDFYLAQTFSVTHYQREGLFQNGLYPTTSLGKSASLHFENFGFKGGVTFKISGKQWFLVNGYYATKAPTLQNVFPNARLNNAVVEGIDSETISSAECSYVYHASKLKTRATAYFSDFKNGTNVSFFYAEGIFEKGFNHNNTDAFVGQTLSNIQKQYCGAELSFEYQISPTFKTILAANYGQYRFANNPNVKLVNDAQASVQNTNPVFDFGSSVLKNYKVAGTPQQAVSLGFEYRDPHYWWIGVNGNYLDERYVEVAPISRTKMFFKNPVNGYLFPEATEERASELLKQEKLPAISLLNLVAGKSWRFKTNYVGLFGSVNNLLGKVYKTGGFEQSRNANFRELNQDVSSENPSFGPKYYYGYGRTYFVNMSVSF</sequence>
<dbReference type="SUPFAM" id="SSF49464">
    <property type="entry name" value="Carboxypeptidase regulatory domain-like"/>
    <property type="match status" value="1"/>
</dbReference>
<evidence type="ECO:0000256" key="3">
    <source>
        <dbReference type="ARBA" id="ARBA00023237"/>
    </source>
</evidence>
<dbReference type="AlphaFoldDB" id="A0A934PNJ1"/>
<evidence type="ECO:0000256" key="2">
    <source>
        <dbReference type="ARBA" id="ARBA00023136"/>
    </source>
</evidence>
<comment type="caution">
    <text evidence="4">The sequence shown here is derived from an EMBL/GenBank/DDBJ whole genome shotgun (WGS) entry which is preliminary data.</text>
</comment>